<dbReference type="RefSeq" id="WP_136819360.1">
    <property type="nucleotide sequence ID" value="NZ_BMJX01000001.1"/>
</dbReference>
<proteinExistence type="predicted"/>
<dbReference type="PROSITE" id="PS51257">
    <property type="entry name" value="PROKAR_LIPOPROTEIN"/>
    <property type="match status" value="1"/>
</dbReference>
<evidence type="ECO:0000259" key="1">
    <source>
        <dbReference type="PROSITE" id="PS50213"/>
    </source>
</evidence>
<feature type="domain" description="FAS1" evidence="1">
    <location>
        <begin position="182"/>
        <end position="353"/>
    </location>
</feature>
<dbReference type="PROSITE" id="PS50213">
    <property type="entry name" value="FAS1"/>
    <property type="match status" value="2"/>
</dbReference>
<dbReference type="SUPFAM" id="SSF82153">
    <property type="entry name" value="FAS1 domain"/>
    <property type="match status" value="2"/>
</dbReference>
<organism evidence="2 3">
    <name type="scientific">Sphingobacterium alkalisoli</name>
    <dbReference type="NCBI Taxonomy" id="1874115"/>
    <lineage>
        <taxon>Bacteria</taxon>
        <taxon>Pseudomonadati</taxon>
        <taxon>Bacteroidota</taxon>
        <taxon>Sphingobacteriia</taxon>
        <taxon>Sphingobacteriales</taxon>
        <taxon>Sphingobacteriaceae</taxon>
        <taxon>Sphingobacterium</taxon>
    </lineage>
</organism>
<feature type="domain" description="FAS1" evidence="1">
    <location>
        <begin position="41"/>
        <end position="179"/>
    </location>
</feature>
<dbReference type="Proteomes" id="UP000309872">
    <property type="component" value="Unassembled WGS sequence"/>
</dbReference>
<comment type="caution">
    <text evidence="2">The sequence shown here is derived from an EMBL/GenBank/DDBJ whole genome shotgun (WGS) entry which is preliminary data.</text>
</comment>
<name>A0A4U0HAS7_9SPHI</name>
<dbReference type="Gene3D" id="2.30.180.10">
    <property type="entry name" value="FAS1 domain"/>
    <property type="match status" value="2"/>
</dbReference>
<dbReference type="Pfam" id="PF02469">
    <property type="entry name" value="Fasciclin"/>
    <property type="match status" value="2"/>
</dbReference>
<dbReference type="EMBL" id="SUKA01000001">
    <property type="protein sequence ID" value="TJY68494.1"/>
    <property type="molecule type" value="Genomic_DNA"/>
</dbReference>
<dbReference type="AlphaFoldDB" id="A0A4U0HAS7"/>
<evidence type="ECO:0000313" key="2">
    <source>
        <dbReference type="EMBL" id="TJY68494.1"/>
    </source>
</evidence>
<sequence length="538" mass="61002">MEKLQTKWKLSVYLLVAFASLLVGSCKDAYEDDTFKAYEESPIAILLKSDPENYSLWVEILEKADLYNTLNISTVYTHFAPVNEGVERYLAKLNIGSVAEMSKEDANYLVRYHLIPGIKVDFGQFQSGAISDLNATDDNLYVEFREGGLDAVYLNGESRFNRFDIAATNGVIHSIDDVLVPLTATILDRLAEERFSLFRETVIAVGLDERLDRIYTETVDEFGNPVQQRFKYTLFAVANATFAKEGIASLPDLLTKLAVTPGSDLKDENNPLYKYVAYHVLTQQRSYTDLGKFPEGTARVNFETLAKGELMNVSDNSAELVVNVDEVGENYIQFIEYNIIAKNGVVHEVDDWMPVFFPARVPIIWEFTDYPDVAANVTQYQNPSLGAQYNKTFTANELTSIIWSSVPEFRSDVLIYRNNRQADGVFYNSVLNHDHFRVTLGESGWIQMNTPTIVRGKYKVTFVWPSVRNATNTGICSFILDNQELYSRLVTSNTSADRRQTQVLGEVEFEETTSHTFRILSLDGKLITMDYLQFDPID</sequence>
<dbReference type="PANTHER" id="PTHR10900">
    <property type="entry name" value="PERIOSTIN-RELATED"/>
    <property type="match status" value="1"/>
</dbReference>
<accession>A0A4U0HAS7</accession>
<keyword evidence="3" id="KW-1185">Reference proteome</keyword>
<evidence type="ECO:0000313" key="3">
    <source>
        <dbReference type="Proteomes" id="UP000309872"/>
    </source>
</evidence>
<dbReference type="InterPro" id="IPR050904">
    <property type="entry name" value="Adhesion/Biosynth-related"/>
</dbReference>
<dbReference type="SMART" id="SM00554">
    <property type="entry name" value="FAS1"/>
    <property type="match status" value="2"/>
</dbReference>
<dbReference type="PANTHER" id="PTHR10900:SF77">
    <property type="entry name" value="FI19380P1"/>
    <property type="match status" value="1"/>
</dbReference>
<gene>
    <name evidence="2" type="ORF">FAZ19_04360</name>
</gene>
<protein>
    <submittedName>
        <fullName evidence="2">DUF5108 domain-containing protein</fullName>
    </submittedName>
</protein>
<dbReference type="InterPro" id="IPR000782">
    <property type="entry name" value="FAS1_domain"/>
</dbReference>
<dbReference type="InterPro" id="IPR036378">
    <property type="entry name" value="FAS1_dom_sf"/>
</dbReference>
<reference evidence="2 3" key="1">
    <citation type="submission" date="2019-04" db="EMBL/GenBank/DDBJ databases">
        <title>Sphingobacterium olei sp. nov., isolated from oil-contaminated soil.</title>
        <authorList>
            <person name="Liu B."/>
        </authorList>
    </citation>
    <scope>NUCLEOTIDE SEQUENCE [LARGE SCALE GENOMIC DNA]</scope>
    <source>
        <strain evidence="2 3">Y3L14</strain>
    </source>
</reference>
<dbReference type="OrthoDB" id="1144324at2"/>